<organism evidence="7 8">
    <name type="scientific">Gossypium schwendimanii</name>
    <name type="common">Cotton</name>
    <dbReference type="NCBI Taxonomy" id="34291"/>
    <lineage>
        <taxon>Eukaryota</taxon>
        <taxon>Viridiplantae</taxon>
        <taxon>Streptophyta</taxon>
        <taxon>Embryophyta</taxon>
        <taxon>Tracheophyta</taxon>
        <taxon>Spermatophyta</taxon>
        <taxon>Magnoliopsida</taxon>
        <taxon>eudicotyledons</taxon>
        <taxon>Gunneridae</taxon>
        <taxon>Pentapetalae</taxon>
        <taxon>rosids</taxon>
        <taxon>malvids</taxon>
        <taxon>Malvales</taxon>
        <taxon>Malvaceae</taxon>
        <taxon>Malvoideae</taxon>
        <taxon>Gossypium</taxon>
    </lineage>
</organism>
<reference evidence="7 8" key="1">
    <citation type="journal article" date="2019" name="Genome Biol. Evol.">
        <title>Insights into the evolution of the New World diploid cottons (Gossypium, subgenus Houzingenia) based on genome sequencing.</title>
        <authorList>
            <person name="Grover C.E."/>
            <person name="Arick M.A. 2nd"/>
            <person name="Thrash A."/>
            <person name="Conover J.L."/>
            <person name="Sanders W.S."/>
            <person name="Peterson D.G."/>
            <person name="Frelichowski J.E."/>
            <person name="Scheffler J.A."/>
            <person name="Scheffler B.E."/>
            <person name="Wendel J.F."/>
        </authorList>
    </citation>
    <scope>NUCLEOTIDE SEQUENCE [LARGE SCALE GENOMIC DNA]</scope>
    <source>
        <strain evidence="7">1</strain>
        <tissue evidence="7">Leaf</tissue>
    </source>
</reference>
<protein>
    <recommendedName>
        <fullName evidence="6">Fe2OG dioxygenase domain-containing protein</fullName>
    </recommendedName>
</protein>
<evidence type="ECO:0000313" key="7">
    <source>
        <dbReference type="EMBL" id="MBA0868248.1"/>
    </source>
</evidence>
<feature type="region of interest" description="Disordered" evidence="5">
    <location>
        <begin position="1"/>
        <end position="32"/>
    </location>
</feature>
<dbReference type="Pfam" id="PF03171">
    <property type="entry name" value="2OG-FeII_Oxy"/>
    <property type="match status" value="1"/>
</dbReference>
<dbReference type="PROSITE" id="PS51471">
    <property type="entry name" value="FE2OG_OXY"/>
    <property type="match status" value="1"/>
</dbReference>
<sequence length="332" mass="37675">MTMNPELAKPGSSLSVPSVQELAKKPLKEVPPRYVRTDEDSPIISHSNPLPQVPVIDMQKLSSQQELEKLHYACKGWGFFQLLLINHGVSTSLVEKVKMEVQEFSNLPMEERKKLWQKSDEIEGFGQAFVVSEEQKLNWGDMFYMITLPTYLRKPHLFPNLPITLRENLEAYSVELKHLSMKLLDHMGKSLGMDPNDMRVLFEEGHQAMRMNYYPPCPQPELAIGLSAHSDPVGLAIVLQIKEMEGIQVKKSGVWVPIIPLENAFVVHVGDIMEMVSNGVYPSVEHRAAVNSVKERLSIALLTTSNLFTRELRGKSYEDVLRIQPDQETNTN</sequence>
<evidence type="ECO:0000256" key="2">
    <source>
        <dbReference type="ARBA" id="ARBA00022723"/>
    </source>
</evidence>
<keyword evidence="8" id="KW-1185">Reference proteome</keyword>
<dbReference type="InterPro" id="IPR050295">
    <property type="entry name" value="Plant_2OG-oxidoreductases"/>
</dbReference>
<dbReference type="AlphaFoldDB" id="A0A7J9MBB6"/>
<accession>A0A7J9MBB6</accession>
<dbReference type="Proteomes" id="UP000593576">
    <property type="component" value="Unassembled WGS sequence"/>
</dbReference>
<proteinExistence type="inferred from homology"/>
<comment type="similarity">
    <text evidence="1 4">Belongs to the iron/ascorbate-dependent oxidoreductase family.</text>
</comment>
<evidence type="ECO:0000256" key="4">
    <source>
        <dbReference type="RuleBase" id="RU003682"/>
    </source>
</evidence>
<evidence type="ECO:0000259" key="6">
    <source>
        <dbReference type="PROSITE" id="PS51471"/>
    </source>
</evidence>
<feature type="domain" description="Fe2OG dioxygenase" evidence="6">
    <location>
        <begin position="205"/>
        <end position="305"/>
    </location>
</feature>
<name>A0A7J9MBB6_GOSSC</name>
<dbReference type="GO" id="GO:0016491">
    <property type="term" value="F:oxidoreductase activity"/>
    <property type="evidence" value="ECO:0007669"/>
    <property type="project" value="UniProtKB-KW"/>
</dbReference>
<dbReference type="FunFam" id="2.60.120.330:FF:000079">
    <property type="entry name" value="Protein SRG1"/>
    <property type="match status" value="1"/>
</dbReference>
<keyword evidence="4" id="KW-0560">Oxidoreductase</keyword>
<evidence type="ECO:0000313" key="8">
    <source>
        <dbReference type="Proteomes" id="UP000593576"/>
    </source>
</evidence>
<dbReference type="InterPro" id="IPR027443">
    <property type="entry name" value="IPNS-like_sf"/>
</dbReference>
<gene>
    <name evidence="7" type="ORF">Goshw_010806</name>
</gene>
<dbReference type="OrthoDB" id="288590at2759"/>
<comment type="caution">
    <text evidence="7">The sequence shown here is derived from an EMBL/GenBank/DDBJ whole genome shotgun (WGS) entry which is preliminary data.</text>
</comment>
<dbReference type="Gene3D" id="2.60.120.330">
    <property type="entry name" value="B-lactam Antibiotic, Isopenicillin N Synthase, Chain"/>
    <property type="match status" value="1"/>
</dbReference>
<dbReference type="InterPro" id="IPR044861">
    <property type="entry name" value="IPNS-like_FE2OG_OXY"/>
</dbReference>
<dbReference type="GO" id="GO:0046872">
    <property type="term" value="F:metal ion binding"/>
    <property type="evidence" value="ECO:0007669"/>
    <property type="project" value="UniProtKB-KW"/>
</dbReference>
<feature type="compositionally biased region" description="Basic and acidic residues" evidence="5">
    <location>
        <begin position="22"/>
        <end position="32"/>
    </location>
</feature>
<keyword evidence="3 4" id="KW-0408">Iron</keyword>
<dbReference type="EMBL" id="JABFAF010000010">
    <property type="protein sequence ID" value="MBA0868248.1"/>
    <property type="molecule type" value="Genomic_DNA"/>
</dbReference>
<dbReference type="PANTHER" id="PTHR47991">
    <property type="entry name" value="OXOGLUTARATE/IRON-DEPENDENT DIOXYGENASE"/>
    <property type="match status" value="1"/>
</dbReference>
<evidence type="ECO:0000256" key="5">
    <source>
        <dbReference type="SAM" id="MobiDB-lite"/>
    </source>
</evidence>
<dbReference type="InterPro" id="IPR005123">
    <property type="entry name" value="Oxoglu/Fe-dep_dioxygenase_dom"/>
</dbReference>
<evidence type="ECO:0000256" key="1">
    <source>
        <dbReference type="ARBA" id="ARBA00008056"/>
    </source>
</evidence>
<dbReference type="Pfam" id="PF14226">
    <property type="entry name" value="DIOX_N"/>
    <property type="match status" value="1"/>
</dbReference>
<dbReference type="SUPFAM" id="SSF51197">
    <property type="entry name" value="Clavaminate synthase-like"/>
    <property type="match status" value="1"/>
</dbReference>
<evidence type="ECO:0000256" key="3">
    <source>
        <dbReference type="ARBA" id="ARBA00023004"/>
    </source>
</evidence>
<dbReference type="InterPro" id="IPR026992">
    <property type="entry name" value="DIOX_N"/>
</dbReference>
<keyword evidence="2 4" id="KW-0479">Metal-binding</keyword>